<protein>
    <submittedName>
        <fullName evidence="4">Transcriptional regulator, DeoR family</fullName>
    </submittedName>
</protein>
<dbReference type="RefSeq" id="WP_007954039.1">
    <property type="nucleotide sequence ID" value="NZ_CP010978.1"/>
</dbReference>
<evidence type="ECO:0000256" key="1">
    <source>
        <dbReference type="ARBA" id="ARBA00023015"/>
    </source>
</evidence>
<dbReference type="InterPro" id="IPR001034">
    <property type="entry name" value="DeoR_HTH"/>
</dbReference>
<feature type="domain" description="HTH deoR-type" evidence="3">
    <location>
        <begin position="2"/>
        <end position="57"/>
    </location>
</feature>
<dbReference type="Gene3D" id="1.10.10.10">
    <property type="entry name" value="Winged helix-like DNA-binding domain superfamily/Winged helix DNA-binding domain"/>
    <property type="match status" value="1"/>
</dbReference>
<dbReference type="SMART" id="SM00420">
    <property type="entry name" value="HTH_DEOR"/>
    <property type="match status" value="1"/>
</dbReference>
<evidence type="ECO:0000313" key="4">
    <source>
        <dbReference type="EMBL" id="AJQ26787.1"/>
    </source>
</evidence>
<dbReference type="InterPro" id="IPR036388">
    <property type="entry name" value="WH-like_DNA-bd_sf"/>
</dbReference>
<dbReference type="InterPro" id="IPR037171">
    <property type="entry name" value="NagB/RpiA_transferase-like"/>
</dbReference>
<dbReference type="OrthoDB" id="9797223at2"/>
<dbReference type="InterPro" id="IPR050313">
    <property type="entry name" value="Carb_Metab_HTH_regulators"/>
</dbReference>
<sequence>MKINRISEIEKYTRQLEHVSLDRLCDVFKVSKNTIRRDISELAKKGAIKKVYGGITINQTNGVESREPFESREIKYQAEKSQIAKLASDLVDDDDVIFIDSGTTTIHMIPFLANKQNITIITSNLHAIIASIPYPNLNVISTGGVLYRGTNSLTGTEVTTSLRNYNIEKAFLASTGISLTKGVTNISPLETEIKRYLIENSTKTALLVDHTKINVASLMTYGKLEDFSYFITNTLPPSEYVDFFMANNITLLTP</sequence>
<evidence type="ECO:0000256" key="2">
    <source>
        <dbReference type="ARBA" id="ARBA00023163"/>
    </source>
</evidence>
<name>I8TZM0_9FIRM</name>
<reference evidence="5" key="2">
    <citation type="submission" date="2015-02" db="EMBL/GenBank/DDBJ databases">
        <title>Complete Genome Sequence of Pelosinus fermentans JBW45.</title>
        <authorList>
            <person name="De Leon K.B."/>
            <person name="Utturkar S.M."/>
            <person name="Camilleri L.B."/>
            <person name="Arkin A.P."/>
            <person name="Fields M.W."/>
            <person name="Brown S.D."/>
            <person name="Wall J.D."/>
        </authorList>
    </citation>
    <scope>NUCLEOTIDE SEQUENCE [LARGE SCALE GENOMIC DNA]</scope>
    <source>
        <strain evidence="5">JBW45</strain>
    </source>
</reference>
<dbReference type="SUPFAM" id="SSF46785">
    <property type="entry name" value="Winged helix' DNA-binding domain"/>
    <property type="match status" value="1"/>
</dbReference>
<dbReference type="EMBL" id="CP010978">
    <property type="protein sequence ID" value="AJQ26787.1"/>
    <property type="molecule type" value="Genomic_DNA"/>
</dbReference>
<dbReference type="GO" id="GO:0003700">
    <property type="term" value="F:DNA-binding transcription factor activity"/>
    <property type="evidence" value="ECO:0007669"/>
    <property type="project" value="InterPro"/>
</dbReference>
<evidence type="ECO:0000313" key="5">
    <source>
        <dbReference type="Proteomes" id="UP000005361"/>
    </source>
</evidence>
<dbReference type="Pfam" id="PF00455">
    <property type="entry name" value="DeoRC"/>
    <property type="match status" value="1"/>
</dbReference>
<keyword evidence="2" id="KW-0804">Transcription</keyword>
<dbReference type="Proteomes" id="UP000005361">
    <property type="component" value="Chromosome"/>
</dbReference>
<dbReference type="InterPro" id="IPR014036">
    <property type="entry name" value="DeoR-like_C"/>
</dbReference>
<dbReference type="PRINTS" id="PR00037">
    <property type="entry name" value="HTHLACR"/>
</dbReference>
<dbReference type="STRING" id="1192197.JBW_01435"/>
<accession>I8TZM0</accession>
<dbReference type="PROSITE" id="PS51000">
    <property type="entry name" value="HTH_DEOR_2"/>
    <property type="match status" value="1"/>
</dbReference>
<dbReference type="SUPFAM" id="SSF100950">
    <property type="entry name" value="NagB/RpiA/CoA transferase-like"/>
    <property type="match status" value="1"/>
</dbReference>
<dbReference type="Pfam" id="PF08220">
    <property type="entry name" value="HTH_DeoR"/>
    <property type="match status" value="1"/>
</dbReference>
<reference evidence="4 5" key="1">
    <citation type="journal article" date="2015" name="Genome Announc.">
        <title>Complete Genome Sequence of Pelosinus fermentans JBW45, a Member of a Remarkably Competitive Group of Negativicutes in the Firmicutes Phylum.</title>
        <authorList>
            <person name="De Leon K.B."/>
            <person name="Utturkar S.M."/>
            <person name="Camilleri L.B."/>
            <person name="Elias D.A."/>
            <person name="Arkin A.P."/>
            <person name="Fields M.W."/>
            <person name="Brown S.D."/>
            <person name="Wall J.D."/>
        </authorList>
    </citation>
    <scope>NUCLEOTIDE SEQUENCE [LARGE SCALE GENOMIC DNA]</scope>
    <source>
        <strain evidence="4 5">JBW45</strain>
    </source>
</reference>
<dbReference type="AlphaFoldDB" id="I8TZM0"/>
<dbReference type="Gene3D" id="3.40.50.1360">
    <property type="match status" value="1"/>
</dbReference>
<dbReference type="HOGENOM" id="CLU_060699_1_4_9"/>
<dbReference type="KEGG" id="pft:JBW_01435"/>
<organism evidence="4 5">
    <name type="scientific">Pelosinus fermentans JBW45</name>
    <dbReference type="NCBI Taxonomy" id="1192197"/>
    <lineage>
        <taxon>Bacteria</taxon>
        <taxon>Bacillati</taxon>
        <taxon>Bacillota</taxon>
        <taxon>Negativicutes</taxon>
        <taxon>Selenomonadales</taxon>
        <taxon>Sporomusaceae</taxon>
        <taxon>Pelosinus</taxon>
    </lineage>
</organism>
<proteinExistence type="predicted"/>
<dbReference type="PANTHER" id="PTHR30363:SF60">
    <property type="entry name" value="HTH-TYPE TRANSCRIPTIONAL REGULATOR IOLR"/>
    <property type="match status" value="1"/>
</dbReference>
<evidence type="ECO:0000259" key="3">
    <source>
        <dbReference type="PROSITE" id="PS51000"/>
    </source>
</evidence>
<keyword evidence="1" id="KW-0805">Transcription regulation</keyword>
<dbReference type="InterPro" id="IPR036390">
    <property type="entry name" value="WH_DNA-bd_sf"/>
</dbReference>
<dbReference type="PANTHER" id="PTHR30363">
    <property type="entry name" value="HTH-TYPE TRANSCRIPTIONAL REGULATOR SRLR-RELATED"/>
    <property type="match status" value="1"/>
</dbReference>
<dbReference type="SMART" id="SM01134">
    <property type="entry name" value="DeoRC"/>
    <property type="match status" value="1"/>
</dbReference>
<gene>
    <name evidence="4" type="ORF">JBW_01435</name>
</gene>